<reference evidence="1 2" key="1">
    <citation type="submission" date="2015-04" db="EMBL/GenBank/DDBJ databases">
        <authorList>
            <person name="Syromyatnikov M.Y."/>
            <person name="Popov V.N."/>
        </authorList>
    </citation>
    <scope>NUCLEOTIDE SEQUENCE [LARGE SCALE GENOMIC DNA]</scope>
    <source>
        <strain evidence="1">WF-38-12</strain>
    </source>
</reference>
<proteinExistence type="predicted"/>
<keyword evidence="2" id="KW-1185">Reference proteome</keyword>
<evidence type="ECO:0000313" key="2">
    <source>
        <dbReference type="Proteomes" id="UP000054383"/>
    </source>
</evidence>
<dbReference type="Proteomes" id="UP000054383">
    <property type="component" value="Unassembled WGS sequence"/>
</dbReference>
<evidence type="ECO:0000313" key="1">
    <source>
        <dbReference type="EMBL" id="CRG85950.1"/>
    </source>
</evidence>
<protein>
    <submittedName>
        <fullName evidence="1">Uncharacterized protein</fullName>
    </submittedName>
</protein>
<accession>A0A0U1LTM5</accession>
<organism evidence="1 2">
    <name type="scientific">Talaromyces islandicus</name>
    <name type="common">Penicillium islandicum</name>
    <dbReference type="NCBI Taxonomy" id="28573"/>
    <lineage>
        <taxon>Eukaryota</taxon>
        <taxon>Fungi</taxon>
        <taxon>Dikarya</taxon>
        <taxon>Ascomycota</taxon>
        <taxon>Pezizomycotina</taxon>
        <taxon>Eurotiomycetes</taxon>
        <taxon>Eurotiomycetidae</taxon>
        <taxon>Eurotiales</taxon>
        <taxon>Trichocomaceae</taxon>
        <taxon>Talaromyces</taxon>
        <taxon>Talaromyces sect. Islandici</taxon>
    </lineage>
</organism>
<sequence length="163" mass="18194">MNDYRTLQLHISQQTAGVSTGDSQLDGQRVLAQGIAAARQLLAAGFASAPVPDSGNSAELEKTQLRQVMLDASVRRFQAHKIYLRIAAAKRWVIHHNELLRSTPADQRAARLRDITQTLQNDLNRITDQSIYSDLRQADVRAGLWVDEDPPLAAISMWISTHR</sequence>
<dbReference type="OrthoDB" id="4510061at2759"/>
<gene>
    <name evidence="1" type="ORF">PISL3812_02953</name>
</gene>
<dbReference type="AlphaFoldDB" id="A0A0U1LTM5"/>
<dbReference type="EMBL" id="CVMT01000002">
    <property type="protein sequence ID" value="CRG85950.1"/>
    <property type="molecule type" value="Genomic_DNA"/>
</dbReference>
<name>A0A0U1LTM5_TALIS</name>